<dbReference type="STRING" id="1160509.A0A3N4IDR6"/>
<dbReference type="GO" id="GO:0005102">
    <property type="term" value="F:signaling receptor binding"/>
    <property type="evidence" value="ECO:0007669"/>
    <property type="project" value="TreeGrafter"/>
</dbReference>
<accession>A0A3N4IDR6</accession>
<keyword evidence="2 10" id="KW-0813">Transport</keyword>
<evidence type="ECO:0000256" key="6">
    <source>
        <dbReference type="ARBA" id="ARBA00023140"/>
    </source>
</evidence>
<dbReference type="PANTHER" id="PTHR23058">
    <property type="entry name" value="PEROXISOMAL MEMBRANE PROTEIN PEX14"/>
    <property type="match status" value="1"/>
</dbReference>
<keyword evidence="4" id="KW-0811">Translocation</keyword>
<comment type="function">
    <text evidence="10">Component of the PEX13-PEX14 docking complex, a translocon channel that specifically mediates the import of peroxisomal cargo proteins bound to PEX5 receptor. The PEX13-PEX14 docking complex forms a large import pore which can be opened to a diameter of about 9 nm. Mechanistically, PEX5 receptor along with cargo proteins associates with the PEX14 subunit of the PEX13-PEX14 docking complex in the cytosol, leading to the insertion of the receptor into the organelle membrane with the concomitant translocation of the cargo into the peroxisome matrix.</text>
</comment>
<reference evidence="13 14" key="1">
    <citation type="journal article" date="2018" name="Nat. Ecol. Evol.">
        <title>Pezizomycetes genomes reveal the molecular basis of ectomycorrhizal truffle lifestyle.</title>
        <authorList>
            <person name="Murat C."/>
            <person name="Payen T."/>
            <person name="Noel B."/>
            <person name="Kuo A."/>
            <person name="Morin E."/>
            <person name="Chen J."/>
            <person name="Kohler A."/>
            <person name="Krizsan K."/>
            <person name="Balestrini R."/>
            <person name="Da Silva C."/>
            <person name="Montanini B."/>
            <person name="Hainaut M."/>
            <person name="Levati E."/>
            <person name="Barry K.W."/>
            <person name="Belfiori B."/>
            <person name="Cichocki N."/>
            <person name="Clum A."/>
            <person name="Dockter R.B."/>
            <person name="Fauchery L."/>
            <person name="Guy J."/>
            <person name="Iotti M."/>
            <person name="Le Tacon F."/>
            <person name="Lindquist E.A."/>
            <person name="Lipzen A."/>
            <person name="Malagnac F."/>
            <person name="Mello A."/>
            <person name="Molinier V."/>
            <person name="Miyauchi S."/>
            <person name="Poulain J."/>
            <person name="Riccioni C."/>
            <person name="Rubini A."/>
            <person name="Sitrit Y."/>
            <person name="Splivallo R."/>
            <person name="Traeger S."/>
            <person name="Wang M."/>
            <person name="Zifcakova L."/>
            <person name="Wipf D."/>
            <person name="Zambonelli A."/>
            <person name="Paolocci F."/>
            <person name="Nowrousian M."/>
            <person name="Ottonello S."/>
            <person name="Baldrian P."/>
            <person name="Spatafora J.W."/>
            <person name="Henrissat B."/>
            <person name="Nagy L.G."/>
            <person name="Aury J.M."/>
            <person name="Wincker P."/>
            <person name="Grigoriev I.V."/>
            <person name="Bonfante P."/>
            <person name="Martin F.M."/>
        </authorList>
    </citation>
    <scope>NUCLEOTIDE SEQUENCE [LARGE SCALE GENOMIC DNA]</scope>
    <source>
        <strain evidence="13 14">RN42</strain>
    </source>
</reference>
<dbReference type="EMBL" id="ML119663">
    <property type="protein sequence ID" value="RPA83696.1"/>
    <property type="molecule type" value="Genomic_DNA"/>
</dbReference>
<keyword evidence="5 10" id="KW-0472">Membrane</keyword>
<dbReference type="GO" id="GO:1990429">
    <property type="term" value="C:peroxisomal importomer complex"/>
    <property type="evidence" value="ECO:0007669"/>
    <property type="project" value="TreeGrafter"/>
</dbReference>
<dbReference type="Pfam" id="PF04695">
    <property type="entry name" value="Pex14_N"/>
    <property type="match status" value="1"/>
</dbReference>
<dbReference type="Gene3D" id="1.10.10.10">
    <property type="entry name" value="Winged helix-like DNA-binding domain superfamily/Winged helix DNA-binding domain"/>
    <property type="match status" value="1"/>
</dbReference>
<feature type="domain" description="Peroxisome membrane anchor protein Pex14p N-terminal" evidence="12">
    <location>
        <begin position="2"/>
        <end position="45"/>
    </location>
</feature>
<feature type="region of interest" description="Disordered" evidence="11">
    <location>
        <begin position="263"/>
        <end position="299"/>
    </location>
</feature>
<keyword evidence="14" id="KW-1185">Reference proteome</keyword>
<feature type="compositionally biased region" description="Low complexity" evidence="11">
    <location>
        <begin position="264"/>
        <end position="276"/>
    </location>
</feature>
<evidence type="ECO:0000256" key="7">
    <source>
        <dbReference type="ARBA" id="ARBA00029502"/>
    </source>
</evidence>
<sequence length="324" mass="34044">MREELIASAVTFLTDPQVASAPYEKRVAFLKAKNLTDQEIAAAFTRAGTPGSAVAPPPVPAYPPPAYGASPAYYPNAAARPGALETQQQRDWRDWFIMGTVTAGVSYGLYTLAKRYVVPLIAPPTPPQLEQDKAAIDASFAEAFAVLDQLKNDTTALKEAEVARSERLDKALEEVEAVVSGLKEAGKKREEENKRLAEEIRGLRGLIPKSLEGQKEAQTQSLTELQTELKSLKSLVMNRTGAARPAYFGGNTAPGAVPSIQGEAAASAPATPATPAGNVLGSGTPAPARSPLPFLGNKPTIPAWQLAAQNKAASEANGDASGTA</sequence>
<dbReference type="AlphaFoldDB" id="A0A3N4IDR6"/>
<comment type="similarity">
    <text evidence="1 10">Belongs to the peroxin-14 family.</text>
</comment>
<comment type="subcellular location">
    <subcellularLocation>
        <location evidence="9 10">Peroxisome membrane</location>
    </subcellularLocation>
</comment>
<proteinExistence type="inferred from homology"/>
<dbReference type="InterPro" id="IPR036388">
    <property type="entry name" value="WH-like_DNA-bd_sf"/>
</dbReference>
<evidence type="ECO:0000256" key="9">
    <source>
        <dbReference type="ARBA" id="ARBA00046271"/>
    </source>
</evidence>
<dbReference type="OrthoDB" id="5549158at2759"/>
<dbReference type="GO" id="GO:0016560">
    <property type="term" value="P:protein import into peroxisome matrix, docking"/>
    <property type="evidence" value="ECO:0007669"/>
    <property type="project" value="UniProtKB-UniRule"/>
</dbReference>
<dbReference type="InterPro" id="IPR025655">
    <property type="entry name" value="PEX14"/>
</dbReference>
<evidence type="ECO:0000256" key="10">
    <source>
        <dbReference type="RuleBase" id="RU367032"/>
    </source>
</evidence>
<name>A0A3N4IDR6_ASCIM</name>
<evidence type="ECO:0000256" key="2">
    <source>
        <dbReference type="ARBA" id="ARBA00022448"/>
    </source>
</evidence>
<dbReference type="PANTHER" id="PTHR23058:SF0">
    <property type="entry name" value="PEROXISOMAL MEMBRANE PROTEIN PEX14"/>
    <property type="match status" value="1"/>
</dbReference>
<organism evidence="13 14">
    <name type="scientific">Ascobolus immersus RN42</name>
    <dbReference type="NCBI Taxonomy" id="1160509"/>
    <lineage>
        <taxon>Eukaryota</taxon>
        <taxon>Fungi</taxon>
        <taxon>Dikarya</taxon>
        <taxon>Ascomycota</taxon>
        <taxon>Pezizomycotina</taxon>
        <taxon>Pezizomycetes</taxon>
        <taxon>Pezizales</taxon>
        <taxon>Ascobolaceae</taxon>
        <taxon>Ascobolus</taxon>
    </lineage>
</organism>
<gene>
    <name evidence="13" type="ORF">BJ508DRAFT_413357</name>
</gene>
<dbReference type="GO" id="GO:0005778">
    <property type="term" value="C:peroxisomal membrane"/>
    <property type="evidence" value="ECO:0007669"/>
    <property type="project" value="UniProtKB-SubCell"/>
</dbReference>
<evidence type="ECO:0000259" key="12">
    <source>
        <dbReference type="Pfam" id="PF04695"/>
    </source>
</evidence>
<evidence type="ECO:0000256" key="11">
    <source>
        <dbReference type="SAM" id="MobiDB-lite"/>
    </source>
</evidence>
<keyword evidence="3 10" id="KW-0653">Protein transport</keyword>
<evidence type="ECO:0000313" key="14">
    <source>
        <dbReference type="Proteomes" id="UP000275078"/>
    </source>
</evidence>
<dbReference type="InterPro" id="IPR006785">
    <property type="entry name" value="Pex14_N"/>
</dbReference>
<evidence type="ECO:0000256" key="3">
    <source>
        <dbReference type="ARBA" id="ARBA00022927"/>
    </source>
</evidence>
<dbReference type="Proteomes" id="UP000275078">
    <property type="component" value="Unassembled WGS sequence"/>
</dbReference>
<keyword evidence="6 10" id="KW-0576">Peroxisome</keyword>
<evidence type="ECO:0000256" key="8">
    <source>
        <dbReference type="ARBA" id="ARBA00029691"/>
    </source>
</evidence>
<evidence type="ECO:0000313" key="13">
    <source>
        <dbReference type="EMBL" id="RPA83696.1"/>
    </source>
</evidence>
<protein>
    <recommendedName>
        <fullName evidence="7 10">Peroxisomal membrane protein PEX14</fullName>
    </recommendedName>
    <alternativeName>
        <fullName evidence="8 10">Peroxin-14</fullName>
    </alternativeName>
</protein>
<evidence type="ECO:0000256" key="1">
    <source>
        <dbReference type="ARBA" id="ARBA00005443"/>
    </source>
</evidence>
<evidence type="ECO:0000256" key="5">
    <source>
        <dbReference type="ARBA" id="ARBA00023136"/>
    </source>
</evidence>
<evidence type="ECO:0000256" key="4">
    <source>
        <dbReference type="ARBA" id="ARBA00023010"/>
    </source>
</evidence>